<evidence type="ECO:0000256" key="4">
    <source>
        <dbReference type="ARBA" id="ARBA00004496"/>
    </source>
</evidence>
<keyword evidence="13" id="KW-0269">Exonuclease</keyword>
<evidence type="ECO:0000256" key="8">
    <source>
        <dbReference type="ARBA" id="ARBA00022614"/>
    </source>
</evidence>
<organism evidence="20 21">
    <name type="scientific">Dreissena polymorpha</name>
    <name type="common">Zebra mussel</name>
    <name type="synonym">Mytilus polymorpha</name>
    <dbReference type="NCBI Taxonomy" id="45954"/>
    <lineage>
        <taxon>Eukaryota</taxon>
        <taxon>Metazoa</taxon>
        <taxon>Spiralia</taxon>
        <taxon>Lophotrochozoa</taxon>
        <taxon>Mollusca</taxon>
        <taxon>Bivalvia</taxon>
        <taxon>Autobranchia</taxon>
        <taxon>Heteroconchia</taxon>
        <taxon>Euheterodonta</taxon>
        <taxon>Imparidentia</taxon>
        <taxon>Neoheterodontei</taxon>
        <taxon>Myida</taxon>
        <taxon>Dreissenoidea</taxon>
        <taxon>Dreissenidae</taxon>
        <taxon>Dreissena</taxon>
    </lineage>
</organism>
<evidence type="ECO:0000256" key="6">
    <source>
        <dbReference type="ARBA" id="ARBA00012161"/>
    </source>
</evidence>
<dbReference type="Gene3D" id="3.60.10.10">
    <property type="entry name" value="Endonuclease/exonuclease/phosphatase"/>
    <property type="match status" value="1"/>
</dbReference>
<evidence type="ECO:0000256" key="1">
    <source>
        <dbReference type="ARBA" id="ARBA00001663"/>
    </source>
</evidence>
<evidence type="ECO:0000256" key="18">
    <source>
        <dbReference type="SAM" id="MobiDB-lite"/>
    </source>
</evidence>
<gene>
    <name evidence="20" type="ORF">DPMN_024303</name>
</gene>
<dbReference type="EMBL" id="JAIWYP010000002">
    <property type="protein sequence ID" value="KAH3861375.1"/>
    <property type="molecule type" value="Genomic_DNA"/>
</dbReference>
<feature type="domain" description="Endonuclease/exonuclease/phosphatase" evidence="19">
    <location>
        <begin position="242"/>
        <end position="365"/>
    </location>
</feature>
<comment type="cofactor">
    <cofactor evidence="2">
        <name>Mg(2+)</name>
        <dbReference type="ChEBI" id="CHEBI:18420"/>
    </cofactor>
</comment>
<evidence type="ECO:0000256" key="16">
    <source>
        <dbReference type="ARBA" id="ARBA00023163"/>
    </source>
</evidence>
<evidence type="ECO:0000256" key="12">
    <source>
        <dbReference type="ARBA" id="ARBA00022801"/>
    </source>
</evidence>
<dbReference type="SUPFAM" id="SSF56219">
    <property type="entry name" value="DNase I-like"/>
    <property type="match status" value="1"/>
</dbReference>
<keyword evidence="12" id="KW-0378">Hydrolase</keyword>
<evidence type="ECO:0000256" key="2">
    <source>
        <dbReference type="ARBA" id="ARBA00001946"/>
    </source>
</evidence>
<dbReference type="GO" id="GO:0005737">
    <property type="term" value="C:cytoplasm"/>
    <property type="evidence" value="ECO:0007669"/>
    <property type="project" value="UniProtKB-SubCell"/>
</dbReference>
<dbReference type="GO" id="GO:0005634">
    <property type="term" value="C:nucleus"/>
    <property type="evidence" value="ECO:0007669"/>
    <property type="project" value="UniProtKB-SubCell"/>
</dbReference>
<feature type="compositionally biased region" description="Polar residues" evidence="18">
    <location>
        <begin position="394"/>
        <end position="403"/>
    </location>
</feature>
<keyword evidence="11" id="KW-0677">Repeat</keyword>
<proteinExistence type="inferred from homology"/>
<evidence type="ECO:0000256" key="15">
    <source>
        <dbReference type="ARBA" id="ARBA00023015"/>
    </source>
</evidence>
<protein>
    <recommendedName>
        <fullName evidence="6">poly(A)-specific ribonuclease</fullName>
        <ecNumber evidence="6">3.1.13.4</ecNumber>
    </recommendedName>
</protein>
<keyword evidence="7" id="KW-0963">Cytoplasm</keyword>
<comment type="subcellular location">
    <subcellularLocation>
        <location evidence="4">Cytoplasm</location>
    </subcellularLocation>
    <subcellularLocation>
        <location evidence="3">Nucleus</location>
    </subcellularLocation>
</comment>
<name>A0A9D4RCK3_DREPO</name>
<sequence>NSTHPPQRQWIPLARPDPGRPAAIFTVMCYNVLCDKYCTRQQYGYCPSWALNWEYRKKGIMDEIRNCAADIIGLQEVETDQFYNFFKPKLEREGYEGIFSPKSRARTMTEQERKHVDGCAIFFRTSKFTLLRHHLIEFNQLAMANAEGSDEMLNRVMTKDNIGLAALLETRVGVFDSSGGTPAEDKIKQPLLITTAHMHWDPEFSDVKLIQTMMLMSELKKVVEESYNSIQPTSSSPVDCNSIPIILCGDLNSLPESGVIEYLQTGKVPSNHIDFKELGYEACLQAFNCHKDSTHLTHKFKLGKAYEDNIMRHTNYTFDFKGMIDYIFFSRNYMNLLGVLGPMDENWFQENKVVGCPHPHIPSDHFSLFVEFEMPVPYPDIATILADDNKAGSSFSSGNTHGTIGSGIHRDNKR</sequence>
<dbReference type="InterPro" id="IPR050410">
    <property type="entry name" value="CCR4/nocturin_mRNA_transcr"/>
</dbReference>
<comment type="caution">
    <text evidence="20">The sequence shown here is derived from an EMBL/GenBank/DDBJ whole genome shotgun (WGS) entry which is preliminary data.</text>
</comment>
<dbReference type="InterPro" id="IPR005135">
    <property type="entry name" value="Endo/exonuclease/phosphatase"/>
</dbReference>
<dbReference type="AlphaFoldDB" id="A0A9D4RCK3"/>
<dbReference type="Proteomes" id="UP000828390">
    <property type="component" value="Unassembled WGS sequence"/>
</dbReference>
<evidence type="ECO:0000256" key="9">
    <source>
        <dbReference type="ARBA" id="ARBA00022722"/>
    </source>
</evidence>
<dbReference type="GO" id="GO:0046872">
    <property type="term" value="F:metal ion binding"/>
    <property type="evidence" value="ECO:0007669"/>
    <property type="project" value="UniProtKB-KW"/>
</dbReference>
<dbReference type="Pfam" id="PF03372">
    <property type="entry name" value="Exo_endo_phos"/>
    <property type="match status" value="2"/>
</dbReference>
<accession>A0A9D4RCK3</accession>
<evidence type="ECO:0000256" key="11">
    <source>
        <dbReference type="ARBA" id="ARBA00022737"/>
    </source>
</evidence>
<evidence type="ECO:0000256" key="13">
    <source>
        <dbReference type="ARBA" id="ARBA00022839"/>
    </source>
</evidence>
<keyword evidence="21" id="KW-1185">Reference proteome</keyword>
<evidence type="ECO:0000313" key="20">
    <source>
        <dbReference type="EMBL" id="KAH3861375.1"/>
    </source>
</evidence>
<evidence type="ECO:0000313" key="21">
    <source>
        <dbReference type="Proteomes" id="UP000828390"/>
    </source>
</evidence>
<evidence type="ECO:0000256" key="3">
    <source>
        <dbReference type="ARBA" id="ARBA00004123"/>
    </source>
</evidence>
<dbReference type="PANTHER" id="PTHR12121:SF100">
    <property type="entry name" value="POLY(A)-SPECIFIC RIBONUCLEASE"/>
    <property type="match status" value="1"/>
</dbReference>
<keyword evidence="15" id="KW-0805">Transcription regulation</keyword>
<dbReference type="InterPro" id="IPR036691">
    <property type="entry name" value="Endo/exonu/phosph_ase_sf"/>
</dbReference>
<keyword evidence="14" id="KW-0460">Magnesium</keyword>
<feature type="non-terminal residue" evidence="20">
    <location>
        <position position="414"/>
    </location>
</feature>
<evidence type="ECO:0000256" key="14">
    <source>
        <dbReference type="ARBA" id="ARBA00022842"/>
    </source>
</evidence>
<dbReference type="EC" id="3.1.13.4" evidence="6"/>
<comment type="catalytic activity">
    <reaction evidence="1">
        <text>Exonucleolytic cleavage of poly(A) to 5'-AMP.</text>
        <dbReference type="EC" id="3.1.13.4"/>
    </reaction>
</comment>
<keyword evidence="16" id="KW-0804">Transcription</keyword>
<dbReference type="GO" id="GO:0004535">
    <property type="term" value="F:poly(A)-specific ribonuclease activity"/>
    <property type="evidence" value="ECO:0007669"/>
    <property type="project" value="UniProtKB-EC"/>
</dbReference>
<keyword evidence="8" id="KW-0433">Leucine-rich repeat</keyword>
<reference evidence="20" key="2">
    <citation type="submission" date="2020-11" db="EMBL/GenBank/DDBJ databases">
        <authorList>
            <person name="McCartney M.A."/>
            <person name="Auch B."/>
            <person name="Kono T."/>
            <person name="Mallez S."/>
            <person name="Becker A."/>
            <person name="Gohl D.M."/>
            <person name="Silverstein K.A.T."/>
            <person name="Koren S."/>
            <person name="Bechman K.B."/>
            <person name="Herman A."/>
            <person name="Abrahante J.E."/>
            <person name="Garbe J."/>
        </authorList>
    </citation>
    <scope>NUCLEOTIDE SEQUENCE</scope>
    <source>
        <strain evidence="20">Duluth1</strain>
        <tissue evidence="20">Whole animal</tissue>
    </source>
</reference>
<evidence type="ECO:0000259" key="19">
    <source>
        <dbReference type="Pfam" id="PF03372"/>
    </source>
</evidence>
<dbReference type="PANTHER" id="PTHR12121">
    <property type="entry name" value="CARBON CATABOLITE REPRESSOR PROTEIN 4"/>
    <property type="match status" value="1"/>
</dbReference>
<dbReference type="FunFam" id="3.60.10.10:FF:000002">
    <property type="entry name" value="CCR4-NOT transcription complex subunit 6 like"/>
    <property type="match status" value="1"/>
</dbReference>
<comment type="similarity">
    <text evidence="5">Belongs to the CCR4/nocturin family.</text>
</comment>
<evidence type="ECO:0000256" key="17">
    <source>
        <dbReference type="ARBA" id="ARBA00023242"/>
    </source>
</evidence>
<keyword evidence="10" id="KW-0479">Metal-binding</keyword>
<evidence type="ECO:0000256" key="5">
    <source>
        <dbReference type="ARBA" id="ARBA00010774"/>
    </source>
</evidence>
<feature type="region of interest" description="Disordered" evidence="18">
    <location>
        <begin position="394"/>
        <end position="414"/>
    </location>
</feature>
<evidence type="ECO:0000256" key="10">
    <source>
        <dbReference type="ARBA" id="ARBA00022723"/>
    </source>
</evidence>
<reference evidence="20" key="1">
    <citation type="journal article" date="2019" name="bioRxiv">
        <title>The Genome of the Zebra Mussel, Dreissena polymorpha: A Resource for Invasive Species Research.</title>
        <authorList>
            <person name="McCartney M.A."/>
            <person name="Auch B."/>
            <person name="Kono T."/>
            <person name="Mallez S."/>
            <person name="Zhang Y."/>
            <person name="Obille A."/>
            <person name="Becker A."/>
            <person name="Abrahante J.E."/>
            <person name="Garbe J."/>
            <person name="Badalamenti J.P."/>
            <person name="Herman A."/>
            <person name="Mangelson H."/>
            <person name="Liachko I."/>
            <person name="Sullivan S."/>
            <person name="Sone E.D."/>
            <person name="Koren S."/>
            <person name="Silverstein K.A.T."/>
            <person name="Beckman K.B."/>
            <person name="Gohl D.M."/>
        </authorList>
    </citation>
    <scope>NUCLEOTIDE SEQUENCE</scope>
    <source>
        <strain evidence="20">Duluth1</strain>
        <tissue evidence="20">Whole animal</tissue>
    </source>
</reference>
<keyword evidence="9" id="KW-0540">Nuclease</keyword>
<evidence type="ECO:0000256" key="7">
    <source>
        <dbReference type="ARBA" id="ARBA00022490"/>
    </source>
</evidence>
<keyword evidence="17" id="KW-0539">Nucleus</keyword>
<feature type="domain" description="Endonuclease/exonuclease/phosphatase" evidence="19">
    <location>
        <begin position="29"/>
        <end position="157"/>
    </location>
</feature>